<evidence type="ECO:0000259" key="8">
    <source>
        <dbReference type="Pfam" id="PF00892"/>
    </source>
</evidence>
<dbReference type="GO" id="GO:0005886">
    <property type="term" value="C:plasma membrane"/>
    <property type="evidence" value="ECO:0007669"/>
    <property type="project" value="UniProtKB-SubCell"/>
</dbReference>
<dbReference type="SUPFAM" id="SSF103481">
    <property type="entry name" value="Multidrug resistance efflux transporter EmrE"/>
    <property type="match status" value="2"/>
</dbReference>
<feature type="transmembrane region" description="Helical" evidence="7">
    <location>
        <begin position="197"/>
        <end position="222"/>
    </location>
</feature>
<feature type="transmembrane region" description="Helical" evidence="7">
    <location>
        <begin position="228"/>
        <end position="249"/>
    </location>
</feature>
<feature type="transmembrane region" description="Helical" evidence="7">
    <location>
        <begin position="282"/>
        <end position="305"/>
    </location>
</feature>
<feature type="domain" description="EamA" evidence="8">
    <location>
        <begin position="166"/>
        <end position="301"/>
    </location>
</feature>
<feature type="transmembrane region" description="Helical" evidence="7">
    <location>
        <begin position="143"/>
        <end position="163"/>
    </location>
</feature>
<organism evidence="9 10">
    <name type="scientific">Ruminococcus flavefaciens</name>
    <dbReference type="NCBI Taxonomy" id="1265"/>
    <lineage>
        <taxon>Bacteria</taxon>
        <taxon>Bacillati</taxon>
        <taxon>Bacillota</taxon>
        <taxon>Clostridia</taxon>
        <taxon>Eubacteriales</taxon>
        <taxon>Oscillospiraceae</taxon>
        <taxon>Ruminococcus</taxon>
    </lineage>
</organism>
<evidence type="ECO:0000256" key="3">
    <source>
        <dbReference type="ARBA" id="ARBA00022475"/>
    </source>
</evidence>
<comment type="subcellular location">
    <subcellularLocation>
        <location evidence="1">Cell membrane</location>
        <topology evidence="1">Multi-pass membrane protein</topology>
    </subcellularLocation>
</comment>
<evidence type="ECO:0000256" key="6">
    <source>
        <dbReference type="ARBA" id="ARBA00023136"/>
    </source>
</evidence>
<feature type="transmembrane region" description="Helical" evidence="7">
    <location>
        <begin position="112"/>
        <end position="131"/>
    </location>
</feature>
<comment type="similarity">
    <text evidence="2">Belongs to the EamA transporter family.</text>
</comment>
<feature type="transmembrane region" description="Helical" evidence="7">
    <location>
        <begin position="169"/>
        <end position="185"/>
    </location>
</feature>
<evidence type="ECO:0000256" key="5">
    <source>
        <dbReference type="ARBA" id="ARBA00022989"/>
    </source>
</evidence>
<keyword evidence="3" id="KW-1003">Cell membrane</keyword>
<evidence type="ECO:0000256" key="7">
    <source>
        <dbReference type="SAM" id="Phobius"/>
    </source>
</evidence>
<keyword evidence="5 7" id="KW-1133">Transmembrane helix</keyword>
<evidence type="ECO:0000256" key="4">
    <source>
        <dbReference type="ARBA" id="ARBA00022692"/>
    </source>
</evidence>
<dbReference type="RefSeq" id="WP_072299084.1">
    <property type="nucleotide sequence ID" value="NZ_FPIP01000001.1"/>
</dbReference>
<dbReference type="PANTHER" id="PTHR32322">
    <property type="entry name" value="INNER MEMBRANE TRANSPORTER"/>
    <property type="match status" value="1"/>
</dbReference>
<feature type="domain" description="EamA" evidence="8">
    <location>
        <begin position="16"/>
        <end position="155"/>
    </location>
</feature>
<keyword evidence="4 7" id="KW-0812">Transmembrane</keyword>
<dbReference type="Pfam" id="PF00892">
    <property type="entry name" value="EamA"/>
    <property type="match status" value="2"/>
</dbReference>
<dbReference type="PANTHER" id="PTHR32322:SF18">
    <property type="entry name" value="S-ADENOSYLMETHIONINE_S-ADENOSYLHOMOCYSTEINE TRANSPORTER"/>
    <property type="match status" value="1"/>
</dbReference>
<dbReference type="InterPro" id="IPR050638">
    <property type="entry name" value="AA-Vitamin_Transporters"/>
</dbReference>
<evidence type="ECO:0000256" key="1">
    <source>
        <dbReference type="ARBA" id="ARBA00004651"/>
    </source>
</evidence>
<dbReference type="EMBL" id="FPIP01000001">
    <property type="protein sequence ID" value="SFW13368.1"/>
    <property type="molecule type" value="Genomic_DNA"/>
</dbReference>
<feature type="transmembrane region" description="Helical" evidence="7">
    <location>
        <begin position="256"/>
        <end position="276"/>
    </location>
</feature>
<proteinExistence type="inferred from homology"/>
<dbReference type="Proteomes" id="UP000183461">
    <property type="component" value="Unassembled WGS sequence"/>
</dbReference>
<dbReference type="InterPro" id="IPR000620">
    <property type="entry name" value="EamA_dom"/>
</dbReference>
<accession>A0A1K1LR71</accession>
<sequence>MKDGSVLTKKTVVLPLTLLCCLLWGSAFPCIKLGYGFSGIGAEDTYSQMLYAGLRFTGAGILALLIGSIIARKLLIPHADEVPKVMKLSLFQTILQYTFFYIGLARSTGMKSSVITASNVFLSILVAALIFRTEKLTFRKIFGCIVGFSGVVLINLSGMSGGFRLTGEGFVFLSALSYAFSAALIKRYSSKHDPVMLSGWQFIFGGIVMTAVGLICGGRITVINKEGVLMLLYLAFVSAAAFSIWGTLLKHNPVSTISVFGFMNPVFGVILSFLLLSERSAAGPLIVCASLMLVALGIVIVNISVHKKST</sequence>
<dbReference type="InterPro" id="IPR037185">
    <property type="entry name" value="EmrE-like"/>
</dbReference>
<keyword evidence="6 7" id="KW-0472">Membrane</keyword>
<dbReference type="AlphaFoldDB" id="A0A1K1LR71"/>
<evidence type="ECO:0000256" key="2">
    <source>
        <dbReference type="ARBA" id="ARBA00007362"/>
    </source>
</evidence>
<protein>
    <submittedName>
        <fullName evidence="9">Permease of the drug/metabolite transporter (DMT) superfamily</fullName>
    </submittedName>
</protein>
<name>A0A1K1LR71_RUMFL</name>
<gene>
    <name evidence="9" type="ORF">SAMN02910280_0687</name>
</gene>
<evidence type="ECO:0000313" key="10">
    <source>
        <dbReference type="Proteomes" id="UP000183461"/>
    </source>
</evidence>
<feature type="transmembrane region" description="Helical" evidence="7">
    <location>
        <begin position="88"/>
        <end position="106"/>
    </location>
</feature>
<evidence type="ECO:0000313" key="9">
    <source>
        <dbReference type="EMBL" id="SFW13368.1"/>
    </source>
</evidence>
<reference evidence="9 10" key="1">
    <citation type="submission" date="2016-11" db="EMBL/GenBank/DDBJ databases">
        <authorList>
            <person name="Jaros S."/>
            <person name="Januszkiewicz K."/>
            <person name="Wedrychowicz H."/>
        </authorList>
    </citation>
    <scope>NUCLEOTIDE SEQUENCE [LARGE SCALE GENOMIC DNA]</scope>
    <source>
        <strain evidence="9 10">YL228</strain>
    </source>
</reference>
<feature type="transmembrane region" description="Helical" evidence="7">
    <location>
        <begin position="51"/>
        <end position="76"/>
    </location>
</feature>